<reference evidence="2" key="1">
    <citation type="submission" date="2013-12" db="EMBL/GenBank/DDBJ databases">
        <title>The Genome Sequence of Aphanomyces astaci APO3.</title>
        <authorList>
            <consortium name="The Broad Institute Genomics Platform"/>
            <person name="Russ C."/>
            <person name="Tyler B."/>
            <person name="van West P."/>
            <person name="Dieguez-Uribeondo J."/>
            <person name="Young S.K."/>
            <person name="Zeng Q."/>
            <person name="Gargeya S."/>
            <person name="Fitzgerald M."/>
            <person name="Abouelleil A."/>
            <person name="Alvarado L."/>
            <person name="Chapman S.B."/>
            <person name="Gainer-Dewar J."/>
            <person name="Goldberg J."/>
            <person name="Griggs A."/>
            <person name="Gujja S."/>
            <person name="Hansen M."/>
            <person name="Howarth C."/>
            <person name="Imamovic A."/>
            <person name="Ireland A."/>
            <person name="Larimer J."/>
            <person name="McCowan C."/>
            <person name="Murphy C."/>
            <person name="Pearson M."/>
            <person name="Poon T.W."/>
            <person name="Priest M."/>
            <person name="Roberts A."/>
            <person name="Saif S."/>
            <person name="Shea T."/>
            <person name="Sykes S."/>
            <person name="Wortman J."/>
            <person name="Nusbaum C."/>
            <person name="Birren B."/>
        </authorList>
    </citation>
    <scope>NUCLEOTIDE SEQUENCE [LARGE SCALE GENOMIC DNA]</scope>
    <source>
        <strain evidence="2">APO3</strain>
    </source>
</reference>
<proteinExistence type="predicted"/>
<keyword evidence="1" id="KW-1133">Transmembrane helix</keyword>
<dbReference type="RefSeq" id="XP_009831326.1">
    <property type="nucleotide sequence ID" value="XM_009833024.1"/>
</dbReference>
<sequence length="304" mass="33873">MGLLAIHVPQEKPSHQPPKPPLHIQQTSPYFQPSTKLALFHYVDMGCASYQAYRMSRYLVNHRQSIFGWFLQGFVVSNIVWGFVLVAITAAYGQAPCPSTCVFSISPWFVCHCVHVDVNCARLAVDGDNATEFLRGDLLGPSVLIAEFRRCSLTSGLPSSSLASHQGLTGIFISFSQMRCWDGGLPPRRPRDLFFLRVKSSPPTRSIPDRFFQVWANVTSLSFSNLLIDDVSMEIANMLDLVWLELPGEWNCNRVADMAECVGDMQGYVKMVLMAALYVFQFLVMDRVPCRAAGGHGGGGVFRR</sequence>
<name>W4GIE2_APHAT</name>
<dbReference type="VEuPathDB" id="FungiDB:H257_07482"/>
<accession>W4GIE2</accession>
<dbReference type="GeneID" id="20809478"/>
<dbReference type="AlphaFoldDB" id="W4GIE2"/>
<organism evidence="2">
    <name type="scientific">Aphanomyces astaci</name>
    <name type="common">Crayfish plague agent</name>
    <dbReference type="NCBI Taxonomy" id="112090"/>
    <lineage>
        <taxon>Eukaryota</taxon>
        <taxon>Sar</taxon>
        <taxon>Stramenopiles</taxon>
        <taxon>Oomycota</taxon>
        <taxon>Saprolegniomycetes</taxon>
        <taxon>Saprolegniales</taxon>
        <taxon>Verrucalvaceae</taxon>
        <taxon>Aphanomyces</taxon>
    </lineage>
</organism>
<evidence type="ECO:0000313" key="2">
    <source>
        <dbReference type="EMBL" id="ETV79485.1"/>
    </source>
</evidence>
<keyword evidence="1" id="KW-0472">Membrane</keyword>
<gene>
    <name evidence="2" type="ORF">H257_07482</name>
</gene>
<evidence type="ECO:0000256" key="1">
    <source>
        <dbReference type="SAM" id="Phobius"/>
    </source>
</evidence>
<feature type="transmembrane region" description="Helical" evidence="1">
    <location>
        <begin position="66"/>
        <end position="92"/>
    </location>
</feature>
<protein>
    <submittedName>
        <fullName evidence="2">Uncharacterized protein</fullName>
    </submittedName>
</protein>
<dbReference type="EMBL" id="KI913128">
    <property type="protein sequence ID" value="ETV79485.1"/>
    <property type="molecule type" value="Genomic_DNA"/>
</dbReference>
<keyword evidence="1" id="KW-0812">Transmembrane</keyword>